<feature type="transmembrane region" description="Helical" evidence="7">
    <location>
        <begin position="454"/>
        <end position="478"/>
    </location>
</feature>
<keyword evidence="7" id="KW-1133">Transmembrane helix</keyword>
<dbReference type="GeneID" id="90610572"/>
<accession>A0A2G1W2Q4</accession>
<dbReference type="RefSeq" id="WP_099262709.1">
    <property type="nucleotide sequence ID" value="NZ_NIZW01000018.1"/>
</dbReference>
<dbReference type="PROSITE" id="PS50011">
    <property type="entry name" value="PROTEIN_KINASE_DOM"/>
    <property type="match status" value="1"/>
</dbReference>
<keyword evidence="2 5" id="KW-0547">Nucleotide-binding</keyword>
<keyword evidence="10" id="KW-1185">Reference proteome</keyword>
<evidence type="ECO:0000256" key="2">
    <source>
        <dbReference type="ARBA" id="ARBA00022741"/>
    </source>
</evidence>
<evidence type="ECO:0000259" key="8">
    <source>
        <dbReference type="PROSITE" id="PS50011"/>
    </source>
</evidence>
<dbReference type="Proteomes" id="UP000225740">
    <property type="component" value="Unassembled WGS sequence"/>
</dbReference>
<reference evidence="9 10" key="1">
    <citation type="submission" date="2017-06" db="EMBL/GenBank/DDBJ databases">
        <title>Description of Rhodopirellula bahusiensis sp. nov.</title>
        <authorList>
            <person name="Kizina J."/>
            <person name="Harder J."/>
        </authorList>
    </citation>
    <scope>NUCLEOTIDE SEQUENCE [LARGE SCALE GENOMIC DNA]</scope>
    <source>
        <strain evidence="9 10">SWK21</strain>
    </source>
</reference>
<name>A0A2G1W2Q4_9BACT</name>
<dbReference type="PROSITE" id="PS00107">
    <property type="entry name" value="PROTEIN_KINASE_ATP"/>
    <property type="match status" value="1"/>
</dbReference>
<dbReference type="InterPro" id="IPR011009">
    <property type="entry name" value="Kinase-like_dom_sf"/>
</dbReference>
<dbReference type="GO" id="GO:0005524">
    <property type="term" value="F:ATP binding"/>
    <property type="evidence" value="ECO:0007669"/>
    <property type="project" value="UniProtKB-UniRule"/>
</dbReference>
<sequence length="504" mass="53983">MSAESPPASAPILDEESRALVRRSIAAGVVTLDEIKTVVASLMTDDTKFTPKRLADGMQNAGLLTRWQSSKLLAGKSKGFFLGAYKLLRPLGKGGMGMVYLGEHNVMKRQMALKILNSDASRDERRIQRFQEEARASAQLDHPNIVRAYDFNQSNGKLYIVMEYIDGIDLHQVVARDGVMSIAAAVDAMYQATGGLSHAHERGIIHRDIKPSNLMLRSDGVVKVSDMGLARIGWSESSGESGKRRLTGTADFVAPEQALNSHSVDARADIYSLGCTLFFLLTGRPPFKGDTVAQRLAKHQTAPIPDVRKLRPDCPAPLASLLVRMMAKKPADRPPSAVDLIGQFDRIRRTAGLKQKNHQPLAAIASTSDTTEDGQLYQATMEDQSVFNGSDADETLHDAGEFDFSTLPDIGVATTPSAFPGSASGLSSTPPPLAGAASKTNSSSNAKSEQGQTLMLGMGLAIAVIALITVVGMAVYTISKPEELKAPKIKATESGKEIVIINGG</sequence>
<dbReference type="EMBL" id="NIZW01000018">
    <property type="protein sequence ID" value="PHQ33314.1"/>
    <property type="molecule type" value="Genomic_DNA"/>
</dbReference>
<dbReference type="SUPFAM" id="SSF56112">
    <property type="entry name" value="Protein kinase-like (PK-like)"/>
    <property type="match status" value="1"/>
</dbReference>
<dbReference type="SMART" id="SM00220">
    <property type="entry name" value="S_TKc"/>
    <property type="match status" value="1"/>
</dbReference>
<dbReference type="InterPro" id="IPR008271">
    <property type="entry name" value="Ser/Thr_kinase_AS"/>
</dbReference>
<keyword evidence="1" id="KW-0808">Transferase</keyword>
<dbReference type="InterPro" id="IPR000719">
    <property type="entry name" value="Prot_kinase_dom"/>
</dbReference>
<dbReference type="GO" id="GO:0004674">
    <property type="term" value="F:protein serine/threonine kinase activity"/>
    <property type="evidence" value="ECO:0007669"/>
    <property type="project" value="TreeGrafter"/>
</dbReference>
<organism evidence="9 10">
    <name type="scientific">Rhodopirellula bahusiensis</name>
    <dbReference type="NCBI Taxonomy" id="2014065"/>
    <lineage>
        <taxon>Bacteria</taxon>
        <taxon>Pseudomonadati</taxon>
        <taxon>Planctomycetota</taxon>
        <taxon>Planctomycetia</taxon>
        <taxon>Pirellulales</taxon>
        <taxon>Pirellulaceae</taxon>
        <taxon>Rhodopirellula</taxon>
    </lineage>
</organism>
<proteinExistence type="predicted"/>
<dbReference type="AlphaFoldDB" id="A0A2G1W2Q4"/>
<dbReference type="OrthoDB" id="6111975at2"/>
<evidence type="ECO:0000256" key="1">
    <source>
        <dbReference type="ARBA" id="ARBA00022679"/>
    </source>
</evidence>
<evidence type="ECO:0000256" key="5">
    <source>
        <dbReference type="PROSITE-ProRule" id="PRU10141"/>
    </source>
</evidence>
<dbReference type="Pfam" id="PF00069">
    <property type="entry name" value="Pkinase"/>
    <property type="match status" value="1"/>
</dbReference>
<evidence type="ECO:0000313" key="9">
    <source>
        <dbReference type="EMBL" id="PHQ33314.1"/>
    </source>
</evidence>
<evidence type="ECO:0000256" key="7">
    <source>
        <dbReference type="SAM" id="Phobius"/>
    </source>
</evidence>
<dbReference type="InterPro" id="IPR017441">
    <property type="entry name" value="Protein_kinase_ATP_BS"/>
</dbReference>
<dbReference type="PANTHER" id="PTHR43289">
    <property type="entry name" value="MITOGEN-ACTIVATED PROTEIN KINASE KINASE KINASE 20-RELATED"/>
    <property type="match status" value="1"/>
</dbReference>
<dbReference type="Gene3D" id="1.10.510.10">
    <property type="entry name" value="Transferase(Phosphotransferase) domain 1"/>
    <property type="match status" value="1"/>
</dbReference>
<dbReference type="Gene3D" id="3.30.200.20">
    <property type="entry name" value="Phosphorylase Kinase, domain 1"/>
    <property type="match status" value="1"/>
</dbReference>
<gene>
    <name evidence="9" type="ORF">CEE69_21580</name>
</gene>
<protein>
    <submittedName>
        <fullName evidence="9">Protein kinase</fullName>
    </submittedName>
</protein>
<comment type="caution">
    <text evidence="9">The sequence shown here is derived from an EMBL/GenBank/DDBJ whole genome shotgun (WGS) entry which is preliminary data.</text>
</comment>
<keyword evidence="4 5" id="KW-0067">ATP-binding</keyword>
<evidence type="ECO:0000256" key="3">
    <source>
        <dbReference type="ARBA" id="ARBA00022777"/>
    </source>
</evidence>
<keyword evidence="7" id="KW-0472">Membrane</keyword>
<feature type="region of interest" description="Disordered" evidence="6">
    <location>
        <begin position="418"/>
        <end position="446"/>
    </location>
</feature>
<feature type="domain" description="Protein kinase" evidence="8">
    <location>
        <begin position="85"/>
        <end position="361"/>
    </location>
</feature>
<evidence type="ECO:0000256" key="6">
    <source>
        <dbReference type="SAM" id="MobiDB-lite"/>
    </source>
</evidence>
<dbReference type="PANTHER" id="PTHR43289:SF6">
    <property type="entry name" value="SERINE_THREONINE-PROTEIN KINASE NEKL-3"/>
    <property type="match status" value="1"/>
</dbReference>
<keyword evidence="7" id="KW-0812">Transmembrane</keyword>
<feature type="compositionally biased region" description="Low complexity" evidence="6">
    <location>
        <begin position="434"/>
        <end position="446"/>
    </location>
</feature>
<evidence type="ECO:0000256" key="4">
    <source>
        <dbReference type="ARBA" id="ARBA00022840"/>
    </source>
</evidence>
<keyword evidence="3 9" id="KW-0418">Kinase</keyword>
<dbReference type="CDD" id="cd14014">
    <property type="entry name" value="STKc_PknB_like"/>
    <property type="match status" value="1"/>
</dbReference>
<feature type="binding site" evidence="5">
    <location>
        <position position="114"/>
    </location>
    <ligand>
        <name>ATP</name>
        <dbReference type="ChEBI" id="CHEBI:30616"/>
    </ligand>
</feature>
<evidence type="ECO:0000313" key="10">
    <source>
        <dbReference type="Proteomes" id="UP000225740"/>
    </source>
</evidence>
<dbReference type="PROSITE" id="PS00108">
    <property type="entry name" value="PROTEIN_KINASE_ST"/>
    <property type="match status" value="1"/>
</dbReference>